<keyword evidence="2" id="KW-1185">Reference proteome</keyword>
<organism evidence="1 2">
    <name type="scientific">Tepidibacter thalassicus DSM 15285</name>
    <dbReference type="NCBI Taxonomy" id="1123350"/>
    <lineage>
        <taxon>Bacteria</taxon>
        <taxon>Bacillati</taxon>
        <taxon>Bacillota</taxon>
        <taxon>Clostridia</taxon>
        <taxon>Peptostreptococcales</taxon>
        <taxon>Peptostreptococcaceae</taxon>
        <taxon>Tepidibacter</taxon>
    </lineage>
</organism>
<sequence length="114" mass="13200">MLTTTKKGGGRMFLTEEAIEGYKKYTENVIKSADIKIGETYYPTTIHKKERLENGSVAIYLLIDHTIEGDVTISEIRLFDIDDKIWLVKPENIIRKAMQEGVLYRFTIDIKENE</sequence>
<name>A0A1M5NM55_9FIRM</name>
<accession>A0A1M5NM55</accession>
<gene>
    <name evidence="1" type="ORF">SAMN02744040_00117</name>
</gene>
<dbReference type="EMBL" id="FQXH01000005">
    <property type="protein sequence ID" value="SHG90646.1"/>
    <property type="molecule type" value="Genomic_DNA"/>
</dbReference>
<evidence type="ECO:0000313" key="1">
    <source>
        <dbReference type="EMBL" id="SHG90646.1"/>
    </source>
</evidence>
<dbReference type="STRING" id="1123350.SAMN02744040_00117"/>
<dbReference type="Proteomes" id="UP000242520">
    <property type="component" value="Unassembled WGS sequence"/>
</dbReference>
<reference evidence="2" key="1">
    <citation type="submission" date="2016-11" db="EMBL/GenBank/DDBJ databases">
        <authorList>
            <person name="Varghese N."/>
            <person name="Submissions S."/>
        </authorList>
    </citation>
    <scope>NUCLEOTIDE SEQUENCE [LARGE SCALE GENOMIC DNA]</scope>
    <source>
        <strain evidence="2">DSM 15285</strain>
    </source>
</reference>
<evidence type="ECO:0000313" key="2">
    <source>
        <dbReference type="Proteomes" id="UP000242520"/>
    </source>
</evidence>
<dbReference type="AlphaFoldDB" id="A0A1M5NM55"/>
<protein>
    <submittedName>
        <fullName evidence="1">Uncharacterized protein</fullName>
    </submittedName>
</protein>
<proteinExistence type="predicted"/>